<dbReference type="Pfam" id="PF00583">
    <property type="entry name" value="Acetyltransf_1"/>
    <property type="match status" value="1"/>
</dbReference>
<dbReference type="GO" id="GO:0016747">
    <property type="term" value="F:acyltransferase activity, transferring groups other than amino-acyl groups"/>
    <property type="evidence" value="ECO:0007669"/>
    <property type="project" value="InterPro"/>
</dbReference>
<proteinExistence type="predicted"/>
<evidence type="ECO:0000259" key="1">
    <source>
        <dbReference type="Pfam" id="PF00583"/>
    </source>
</evidence>
<organism evidence="2">
    <name type="scientific">Siphoviridae sp. ctvyM23</name>
    <dbReference type="NCBI Taxonomy" id="2826514"/>
    <lineage>
        <taxon>Viruses</taxon>
        <taxon>Duplodnaviria</taxon>
        <taxon>Heunggongvirae</taxon>
        <taxon>Uroviricota</taxon>
        <taxon>Caudoviricetes</taxon>
    </lineage>
</organism>
<evidence type="ECO:0000313" key="2">
    <source>
        <dbReference type="EMBL" id="DAD81790.1"/>
    </source>
</evidence>
<dbReference type="EMBL" id="BK014908">
    <property type="protein sequence ID" value="DAD81790.1"/>
    <property type="molecule type" value="Genomic_DNA"/>
</dbReference>
<reference evidence="2" key="1">
    <citation type="journal article" date="2021" name="Proc. Natl. Acad. Sci. U.S.A.">
        <title>A Catalog of Tens of Thousands of Viruses from Human Metagenomes Reveals Hidden Associations with Chronic Diseases.</title>
        <authorList>
            <person name="Tisza M.J."/>
            <person name="Buck C.B."/>
        </authorList>
    </citation>
    <scope>NUCLEOTIDE SEQUENCE</scope>
    <source>
        <strain evidence="2">CtvyM23</strain>
    </source>
</reference>
<accession>A0A8S5MHV6</accession>
<name>A0A8S5MHV6_9CAUD</name>
<feature type="domain" description="N-acetyltransferase" evidence="1">
    <location>
        <begin position="49"/>
        <end position="142"/>
    </location>
</feature>
<dbReference type="CDD" id="cd04301">
    <property type="entry name" value="NAT_SF"/>
    <property type="match status" value="1"/>
</dbReference>
<sequence length="155" mass="17692">MKFVAEKIPLTHLFKTEGAKELILDYARNGVNPFADKKSSDDEIFESIKEAYKGKEDNYHSYLFLDENHIPCGLLVFWTVYDEHVRGIVAEVDSIFSTEKSRKKGCGAVILQTLKKEARNVGCRGIYLCTPYGTELSKALAKRFLPVFQISYMRV</sequence>
<dbReference type="SUPFAM" id="SSF55729">
    <property type="entry name" value="Acyl-CoA N-acyltransferases (Nat)"/>
    <property type="match status" value="1"/>
</dbReference>
<dbReference type="Gene3D" id="3.40.630.30">
    <property type="match status" value="1"/>
</dbReference>
<dbReference type="InterPro" id="IPR000182">
    <property type="entry name" value="GNAT_dom"/>
</dbReference>
<dbReference type="InterPro" id="IPR016181">
    <property type="entry name" value="Acyl_CoA_acyltransferase"/>
</dbReference>
<protein>
    <submittedName>
        <fullName evidence="2">Acetyltransferase domain containing protein</fullName>
    </submittedName>
</protein>